<dbReference type="Pfam" id="PF00038">
    <property type="entry name" value="Filament"/>
    <property type="match status" value="1"/>
</dbReference>
<keyword evidence="1 3" id="KW-0403">Intermediate filament</keyword>
<dbReference type="GO" id="GO:0030855">
    <property type="term" value="P:epithelial cell differentiation"/>
    <property type="evidence" value="ECO:0007669"/>
    <property type="project" value="TreeGrafter"/>
</dbReference>
<evidence type="ECO:0000313" key="5">
    <source>
        <dbReference type="EMBL" id="KAB0390360.1"/>
    </source>
</evidence>
<dbReference type="OrthoDB" id="9805741at2759"/>
<name>A0A643BRI2_BALPH</name>
<comment type="caution">
    <text evidence="5">The sequence shown here is derived from an EMBL/GenBank/DDBJ whole genome shotgun (WGS) entry which is preliminary data.</text>
</comment>
<dbReference type="PROSITE" id="PS51842">
    <property type="entry name" value="IF_ROD_2"/>
    <property type="match status" value="1"/>
</dbReference>
<sequence length="109" mass="12530">MQCLITSLEVQLADIHCDLQRQNQEYKVLLDVRAWLEFEINTYRGLLENDDCKYVPMVLPLTEAIDGSGNKQIAECTFFSQILCVKSENNKLSVQIDKAKLTADDFRTK</sequence>
<dbReference type="AlphaFoldDB" id="A0A643BRI2"/>
<evidence type="ECO:0000313" key="6">
    <source>
        <dbReference type="Proteomes" id="UP000437017"/>
    </source>
</evidence>
<dbReference type="InterPro" id="IPR002957">
    <property type="entry name" value="Keratin_I"/>
</dbReference>
<organism evidence="5 6">
    <name type="scientific">Balaenoptera physalus</name>
    <name type="common">Fin whale</name>
    <name type="synonym">Balaena physalus</name>
    <dbReference type="NCBI Taxonomy" id="9770"/>
    <lineage>
        <taxon>Eukaryota</taxon>
        <taxon>Metazoa</taxon>
        <taxon>Chordata</taxon>
        <taxon>Craniata</taxon>
        <taxon>Vertebrata</taxon>
        <taxon>Euteleostomi</taxon>
        <taxon>Mammalia</taxon>
        <taxon>Eutheria</taxon>
        <taxon>Laurasiatheria</taxon>
        <taxon>Artiodactyla</taxon>
        <taxon>Whippomorpha</taxon>
        <taxon>Cetacea</taxon>
        <taxon>Mysticeti</taxon>
        <taxon>Balaenopteridae</taxon>
        <taxon>Balaenoptera</taxon>
    </lineage>
</organism>
<dbReference type="GO" id="GO:0005198">
    <property type="term" value="F:structural molecule activity"/>
    <property type="evidence" value="ECO:0007669"/>
    <property type="project" value="InterPro"/>
</dbReference>
<evidence type="ECO:0000259" key="4">
    <source>
        <dbReference type="PROSITE" id="PS51842"/>
    </source>
</evidence>
<keyword evidence="6" id="KW-1185">Reference proteome</keyword>
<reference evidence="5 6" key="1">
    <citation type="journal article" date="2019" name="PLoS ONE">
        <title>Genomic analyses reveal an absence of contemporary introgressive admixture between fin whales and blue whales, despite known hybrids.</title>
        <authorList>
            <person name="Westbury M.V."/>
            <person name="Petersen B."/>
            <person name="Lorenzen E.D."/>
        </authorList>
    </citation>
    <scope>NUCLEOTIDE SEQUENCE [LARGE SCALE GENOMIC DNA]</scope>
    <source>
        <strain evidence="5">FinWhale-01</strain>
    </source>
</reference>
<dbReference type="PANTHER" id="PTHR23239:SF155">
    <property type="entry name" value="KERATIN, TYPE I CUTICULAR HA2"/>
    <property type="match status" value="1"/>
</dbReference>
<dbReference type="GO" id="GO:0005882">
    <property type="term" value="C:intermediate filament"/>
    <property type="evidence" value="ECO:0007669"/>
    <property type="project" value="UniProtKB-KW"/>
</dbReference>
<dbReference type="PANTHER" id="PTHR23239">
    <property type="entry name" value="INTERMEDIATE FILAMENT"/>
    <property type="match status" value="1"/>
</dbReference>
<dbReference type="Gene3D" id="1.20.5.170">
    <property type="match status" value="1"/>
</dbReference>
<accession>A0A643BRI2</accession>
<dbReference type="EMBL" id="SGJD01005580">
    <property type="protein sequence ID" value="KAB0390360.1"/>
    <property type="molecule type" value="Genomic_DNA"/>
</dbReference>
<dbReference type="PROSITE" id="PS00226">
    <property type="entry name" value="IF_ROD_1"/>
    <property type="match status" value="1"/>
</dbReference>
<comment type="similarity">
    <text evidence="3">Belongs to the intermediate filament family.</text>
</comment>
<protein>
    <recommendedName>
        <fullName evidence="4">IF rod domain-containing protein</fullName>
    </recommendedName>
</protein>
<evidence type="ECO:0000256" key="1">
    <source>
        <dbReference type="ARBA" id="ARBA00022754"/>
    </source>
</evidence>
<evidence type="ECO:0000256" key="2">
    <source>
        <dbReference type="ARBA" id="ARBA00023054"/>
    </source>
</evidence>
<proteinExistence type="inferred from homology"/>
<dbReference type="Proteomes" id="UP000437017">
    <property type="component" value="Unassembled WGS sequence"/>
</dbReference>
<keyword evidence="2" id="KW-0175">Coiled coil</keyword>
<gene>
    <name evidence="5" type="ORF">E2I00_007817</name>
</gene>
<evidence type="ECO:0000256" key="3">
    <source>
        <dbReference type="RuleBase" id="RU000685"/>
    </source>
</evidence>
<dbReference type="InterPro" id="IPR018039">
    <property type="entry name" value="IF_conserved"/>
</dbReference>
<dbReference type="GO" id="GO:0045109">
    <property type="term" value="P:intermediate filament organization"/>
    <property type="evidence" value="ECO:0007669"/>
    <property type="project" value="TreeGrafter"/>
</dbReference>
<dbReference type="SUPFAM" id="SSF64593">
    <property type="entry name" value="Intermediate filament protein, coiled coil region"/>
    <property type="match status" value="1"/>
</dbReference>
<dbReference type="InterPro" id="IPR039008">
    <property type="entry name" value="IF_rod_dom"/>
</dbReference>
<feature type="domain" description="IF rod" evidence="4">
    <location>
        <begin position="1"/>
        <end position="54"/>
    </location>
</feature>